<keyword evidence="2" id="KW-0238">DNA-binding</keyword>
<dbReference type="Gene3D" id="1.10.443.10">
    <property type="entry name" value="Intergrase catalytic core"/>
    <property type="match status" value="1"/>
</dbReference>
<gene>
    <name evidence="5" type="ORF">FMM72_16630</name>
</gene>
<dbReference type="EMBL" id="VIQT01000024">
    <property type="protein sequence ID" value="NDO40811.1"/>
    <property type="molecule type" value="Genomic_DNA"/>
</dbReference>
<proteinExistence type="inferred from homology"/>
<keyword evidence="3" id="KW-0233">DNA recombination</keyword>
<evidence type="ECO:0000313" key="6">
    <source>
        <dbReference type="Proteomes" id="UP000462501"/>
    </source>
</evidence>
<dbReference type="SUPFAM" id="SSF56349">
    <property type="entry name" value="DNA breaking-rejoining enzymes"/>
    <property type="match status" value="1"/>
</dbReference>
<protein>
    <submittedName>
        <fullName evidence="5">Site-specific integrase</fullName>
    </submittedName>
</protein>
<comment type="caution">
    <text evidence="5">The sequence shown here is derived from an EMBL/GenBank/DDBJ whole genome shotgun (WGS) entry which is preliminary data.</text>
</comment>
<dbReference type="PANTHER" id="PTHR30349">
    <property type="entry name" value="PHAGE INTEGRASE-RELATED"/>
    <property type="match status" value="1"/>
</dbReference>
<accession>A0A845T918</accession>
<evidence type="ECO:0000256" key="2">
    <source>
        <dbReference type="ARBA" id="ARBA00023125"/>
    </source>
</evidence>
<dbReference type="InterPro" id="IPR025269">
    <property type="entry name" value="SAM-like_dom"/>
</dbReference>
<dbReference type="RefSeq" id="WP_162222057.1">
    <property type="nucleotide sequence ID" value="NZ_JAETUF010000027.1"/>
</dbReference>
<dbReference type="InterPro" id="IPR010998">
    <property type="entry name" value="Integrase_recombinase_N"/>
</dbReference>
<reference evidence="5 6" key="1">
    <citation type="submission" date="2019-06" db="EMBL/GenBank/DDBJ databases">
        <title>Draft genome sequences of 15 bacterial species constituting the stable defined intestinal microbiota of the GM15 gnotobiotic mouse model.</title>
        <authorList>
            <person name="Elie C."/>
            <person name="Mathieu A."/>
            <person name="Saliou A."/>
            <person name="Darnaud M."/>
            <person name="Leulier F."/>
            <person name="Tamellini A."/>
        </authorList>
    </citation>
    <scope>NUCLEOTIDE SEQUENCE [LARGE SCALE GENOMIC DNA]</scope>
    <source>
        <strain evidence="5 6">JM4-15</strain>
    </source>
</reference>
<sequence length="464" mass="53226">MASIIKRKKNYSIVYNYTDENGETRQKWETRTSYQDALKRKAEVENQQFTRTFLPPTDQTIAEFLLDFVSLYGEKRWGVSMYDSQNSLISNYINPIIGDLKVQDVTPRVVDKYIQTLQKTPAVSTKMHKAKTQYVTNQTIEKIIKLLRCAFKQAVRWELIAKNPFDNVILPKSEYKKRDIWDAGMIRTALDQCTDSKLYVAMNLSFACSLRMGEILGLTWSNVHISDEEIAADNAYVYIDKELTRASKRAIEMLGQKDIYHVFTPLFPNTSTRVILKKPKTDSSIRKVWLPKTLAYILREWKASQDELRGFLGDEYQDYDLVVALPNGRPCEDRIILKEFEKLREKAGLPRVVFHSLRHSSTTYKLKLNHGDLKATQGDTGHAEIDMITSVYAHILDEDRKINAQKFESAFYANPDLRSVRPPEEEKEPAPAALDLEALVEQLRKSPELANTLAALLSATPGSK</sequence>
<dbReference type="Proteomes" id="UP000462501">
    <property type="component" value="Unassembled WGS sequence"/>
</dbReference>
<dbReference type="InterPro" id="IPR002104">
    <property type="entry name" value="Integrase_catalytic"/>
</dbReference>
<dbReference type="InterPro" id="IPR050090">
    <property type="entry name" value="Tyrosine_recombinase_XerCD"/>
</dbReference>
<feature type="domain" description="Tyr recombinase" evidence="4">
    <location>
        <begin position="176"/>
        <end position="406"/>
    </location>
</feature>
<evidence type="ECO:0000259" key="4">
    <source>
        <dbReference type="PROSITE" id="PS51898"/>
    </source>
</evidence>
<dbReference type="PANTHER" id="PTHR30349:SF64">
    <property type="entry name" value="PROPHAGE INTEGRASE INTD-RELATED"/>
    <property type="match status" value="1"/>
</dbReference>
<evidence type="ECO:0000313" key="5">
    <source>
        <dbReference type="EMBL" id="NDO40811.1"/>
    </source>
</evidence>
<dbReference type="AlphaFoldDB" id="A0A845T918"/>
<dbReference type="PROSITE" id="PS51898">
    <property type="entry name" value="TYR_RECOMBINASE"/>
    <property type="match status" value="1"/>
</dbReference>
<evidence type="ECO:0000256" key="1">
    <source>
        <dbReference type="ARBA" id="ARBA00008857"/>
    </source>
</evidence>
<comment type="similarity">
    <text evidence="1">Belongs to the 'phage' integrase family.</text>
</comment>
<organism evidence="5 6">
    <name type="scientific">Anaerotruncus colihominis</name>
    <dbReference type="NCBI Taxonomy" id="169435"/>
    <lineage>
        <taxon>Bacteria</taxon>
        <taxon>Bacillati</taxon>
        <taxon>Bacillota</taxon>
        <taxon>Clostridia</taxon>
        <taxon>Eubacteriales</taxon>
        <taxon>Oscillospiraceae</taxon>
        <taxon>Anaerotruncus</taxon>
    </lineage>
</organism>
<name>A0A845T918_9FIRM</name>
<dbReference type="CDD" id="cd01189">
    <property type="entry name" value="INT_ICEBs1_C_like"/>
    <property type="match status" value="1"/>
</dbReference>
<dbReference type="Pfam" id="PF13102">
    <property type="entry name" value="Phage_int_SAM_5"/>
    <property type="match status" value="1"/>
</dbReference>
<dbReference type="Gene3D" id="1.10.150.130">
    <property type="match status" value="1"/>
</dbReference>
<dbReference type="GO" id="GO:0015074">
    <property type="term" value="P:DNA integration"/>
    <property type="evidence" value="ECO:0007669"/>
    <property type="project" value="InterPro"/>
</dbReference>
<dbReference type="GO" id="GO:0003677">
    <property type="term" value="F:DNA binding"/>
    <property type="evidence" value="ECO:0007669"/>
    <property type="project" value="UniProtKB-KW"/>
</dbReference>
<dbReference type="GO" id="GO:0006310">
    <property type="term" value="P:DNA recombination"/>
    <property type="evidence" value="ECO:0007669"/>
    <property type="project" value="UniProtKB-KW"/>
</dbReference>
<evidence type="ECO:0000256" key="3">
    <source>
        <dbReference type="ARBA" id="ARBA00023172"/>
    </source>
</evidence>
<dbReference type="InterPro" id="IPR013762">
    <property type="entry name" value="Integrase-like_cat_sf"/>
</dbReference>
<dbReference type="InterPro" id="IPR011010">
    <property type="entry name" value="DNA_brk_join_enz"/>
</dbReference>
<dbReference type="Pfam" id="PF00589">
    <property type="entry name" value="Phage_integrase"/>
    <property type="match status" value="1"/>
</dbReference>